<dbReference type="SUPFAM" id="SSF55073">
    <property type="entry name" value="Nucleotide cyclase"/>
    <property type="match status" value="1"/>
</dbReference>
<dbReference type="NCBIfam" id="TIGR00254">
    <property type="entry name" value="GGDEF"/>
    <property type="match status" value="1"/>
</dbReference>
<dbReference type="Pfam" id="PF00563">
    <property type="entry name" value="EAL"/>
    <property type="match status" value="1"/>
</dbReference>
<evidence type="ECO:0000259" key="4">
    <source>
        <dbReference type="PROSITE" id="PS50883"/>
    </source>
</evidence>
<dbReference type="InterPro" id="IPR052155">
    <property type="entry name" value="Biofilm_reg_signaling"/>
</dbReference>
<dbReference type="SUPFAM" id="SSF141868">
    <property type="entry name" value="EAL domain-like"/>
    <property type="match status" value="1"/>
</dbReference>
<dbReference type="PROSITE" id="PS50110">
    <property type="entry name" value="RESPONSE_REGULATORY"/>
    <property type="match status" value="1"/>
</dbReference>
<accession>A0ABY5AX90</accession>
<evidence type="ECO:0000256" key="2">
    <source>
        <dbReference type="SAM" id="Coils"/>
    </source>
</evidence>
<dbReference type="InterPro" id="IPR000160">
    <property type="entry name" value="GGDEF_dom"/>
</dbReference>
<dbReference type="PROSITE" id="PS50883">
    <property type="entry name" value="EAL"/>
    <property type="match status" value="1"/>
</dbReference>
<dbReference type="InterPro" id="IPR011006">
    <property type="entry name" value="CheY-like_superfamily"/>
</dbReference>
<dbReference type="Gene3D" id="3.20.20.450">
    <property type="entry name" value="EAL domain"/>
    <property type="match status" value="1"/>
</dbReference>
<keyword evidence="7" id="KW-1185">Reference proteome</keyword>
<dbReference type="SMART" id="SM00267">
    <property type="entry name" value="GGDEF"/>
    <property type="match status" value="1"/>
</dbReference>
<evidence type="ECO:0000256" key="1">
    <source>
        <dbReference type="PROSITE-ProRule" id="PRU00169"/>
    </source>
</evidence>
<dbReference type="EMBL" id="CP098611">
    <property type="protein sequence ID" value="USR92688.1"/>
    <property type="molecule type" value="Genomic_DNA"/>
</dbReference>
<dbReference type="InterPro" id="IPR001633">
    <property type="entry name" value="EAL_dom"/>
</dbReference>
<evidence type="ECO:0000313" key="6">
    <source>
        <dbReference type="EMBL" id="USR92688.1"/>
    </source>
</evidence>
<feature type="domain" description="EAL" evidence="4">
    <location>
        <begin position="356"/>
        <end position="610"/>
    </location>
</feature>
<dbReference type="Gene3D" id="3.40.50.2300">
    <property type="match status" value="1"/>
</dbReference>
<feature type="modified residue" description="4-aspartylphosphate" evidence="1">
    <location>
        <position position="61"/>
    </location>
</feature>
<dbReference type="Gene3D" id="3.30.70.270">
    <property type="match status" value="1"/>
</dbReference>
<gene>
    <name evidence="6" type="ORF">NEA10_08225</name>
</gene>
<feature type="domain" description="GGDEF" evidence="5">
    <location>
        <begin position="216"/>
        <end position="347"/>
    </location>
</feature>
<dbReference type="RefSeq" id="WP_252664833.1">
    <property type="nucleotide sequence ID" value="NZ_CP098611.1"/>
</dbReference>
<sequence>MKDTSNDLDQADILIVDDTPENLRLLSNMLSRRGYRVRKAISGSMALTAVQTLPPDLILLDIMMPEMDGYALCDRLKEDQRTRDIPVVFLSALNDVFDKVKAFNVGGADYIVKPFQIEEVLARVHHQLRIKSVEREIRRLNAELEQRVDERTSQLQERTRQLESANRQLLDEISQRERIQKRLKYLAFHDRLTNLPNRSQFEIKLTESLEDATVTVNLAVLFIDCDRFKVVNDSLGHGVGDELIKSLAQRLRENLDDEVILARWGGDEFVALLYNYEEDEVISLVQDLLKVLSNPHQLPRHEVFVNTSIGIAFFVPNLSPEELLRNADAAMYRAKALGGNRYHLFDPLLHQEASERLALENDLRYAYERQEFEVYYQPILNLQTGALFGFEALLRWHHPERGWVSPPEFIPTIEETGLIDQVGEWVLEQACQQVKQWHRDWDLPLVMSVNLSVRQFAQPDFLDQVDRVLIQTGLEPRFLKLEITETALMENSQSTLFILRQLKSRQIKISIDDFGTGYSSLSYLHTFPVDTLKIDRVFVEGMSKSRDGQGLVPAILNLARATDIDTIAEGIETLEQRDILRRLGCNFAQGFLFSQPKQACDLHPDQIQFGGEN</sequence>
<dbReference type="SMART" id="SM00448">
    <property type="entry name" value="REC"/>
    <property type="match status" value="1"/>
</dbReference>
<dbReference type="InterPro" id="IPR001789">
    <property type="entry name" value="Sig_transdc_resp-reg_receiver"/>
</dbReference>
<keyword evidence="1" id="KW-0597">Phosphoprotein</keyword>
<dbReference type="CDD" id="cd01949">
    <property type="entry name" value="GGDEF"/>
    <property type="match status" value="1"/>
</dbReference>
<dbReference type="PROSITE" id="PS50887">
    <property type="entry name" value="GGDEF"/>
    <property type="match status" value="1"/>
</dbReference>
<dbReference type="CDD" id="cd19920">
    <property type="entry name" value="REC_PA4781-like"/>
    <property type="match status" value="1"/>
</dbReference>
<dbReference type="CDD" id="cd01948">
    <property type="entry name" value="EAL"/>
    <property type="match status" value="1"/>
</dbReference>
<dbReference type="Pfam" id="PF00990">
    <property type="entry name" value="GGDEF"/>
    <property type="match status" value="1"/>
</dbReference>
<reference evidence="6" key="1">
    <citation type="submission" date="2022-06" db="EMBL/GenBank/DDBJ databases">
        <title>Genome sequence of Phormidium yuhuli AB48 isolated from an industrial photobioreactor environment.</title>
        <authorList>
            <person name="Qiu Y."/>
            <person name="Noonan A.J.C."/>
            <person name="Dofher K."/>
            <person name="Koch M."/>
            <person name="Kieft B."/>
            <person name="Lin X."/>
            <person name="Ziels R.M."/>
            <person name="Hallam S.J."/>
        </authorList>
    </citation>
    <scope>NUCLEOTIDE SEQUENCE</scope>
    <source>
        <strain evidence="6">AB48</strain>
    </source>
</reference>
<dbReference type="PANTHER" id="PTHR44757">
    <property type="entry name" value="DIGUANYLATE CYCLASE DGCP"/>
    <property type="match status" value="1"/>
</dbReference>
<dbReference type="InterPro" id="IPR043128">
    <property type="entry name" value="Rev_trsase/Diguanyl_cyclase"/>
</dbReference>
<evidence type="ECO:0000259" key="3">
    <source>
        <dbReference type="PROSITE" id="PS50110"/>
    </source>
</evidence>
<dbReference type="PANTHER" id="PTHR44757:SF2">
    <property type="entry name" value="BIOFILM ARCHITECTURE MAINTENANCE PROTEIN MBAA"/>
    <property type="match status" value="1"/>
</dbReference>
<feature type="coiled-coil region" evidence="2">
    <location>
        <begin position="123"/>
        <end position="182"/>
    </location>
</feature>
<dbReference type="Proteomes" id="UP001056708">
    <property type="component" value="Chromosome"/>
</dbReference>
<organism evidence="6 7">
    <name type="scientific">Phormidium yuhuli AB48</name>
    <dbReference type="NCBI Taxonomy" id="2940671"/>
    <lineage>
        <taxon>Bacteria</taxon>
        <taxon>Bacillati</taxon>
        <taxon>Cyanobacteriota</taxon>
        <taxon>Cyanophyceae</taxon>
        <taxon>Oscillatoriophycideae</taxon>
        <taxon>Oscillatoriales</taxon>
        <taxon>Oscillatoriaceae</taxon>
        <taxon>Phormidium</taxon>
        <taxon>Phormidium yuhuli</taxon>
    </lineage>
</organism>
<proteinExistence type="predicted"/>
<evidence type="ECO:0000259" key="5">
    <source>
        <dbReference type="PROSITE" id="PS50887"/>
    </source>
</evidence>
<dbReference type="InterPro" id="IPR029787">
    <property type="entry name" value="Nucleotide_cyclase"/>
</dbReference>
<protein>
    <submittedName>
        <fullName evidence="6">EAL domain-containing protein</fullName>
    </submittedName>
</protein>
<dbReference type="Pfam" id="PF00072">
    <property type="entry name" value="Response_reg"/>
    <property type="match status" value="1"/>
</dbReference>
<evidence type="ECO:0000313" key="7">
    <source>
        <dbReference type="Proteomes" id="UP001056708"/>
    </source>
</evidence>
<dbReference type="SMART" id="SM00052">
    <property type="entry name" value="EAL"/>
    <property type="match status" value="1"/>
</dbReference>
<keyword evidence="2" id="KW-0175">Coiled coil</keyword>
<feature type="domain" description="Response regulatory" evidence="3">
    <location>
        <begin position="12"/>
        <end position="128"/>
    </location>
</feature>
<dbReference type="SUPFAM" id="SSF52172">
    <property type="entry name" value="CheY-like"/>
    <property type="match status" value="1"/>
</dbReference>
<dbReference type="InterPro" id="IPR035919">
    <property type="entry name" value="EAL_sf"/>
</dbReference>
<name>A0ABY5AX90_9CYAN</name>